<keyword evidence="6" id="KW-1133">Transmembrane helix</keyword>
<comment type="caution">
    <text evidence="14">The sequence shown here is derived from an EMBL/GenBank/DDBJ whole genome shotgun (WGS) entry which is preliminary data.</text>
</comment>
<dbReference type="SUPFAM" id="SSF56672">
    <property type="entry name" value="DNA/RNA polymerases"/>
    <property type="match status" value="1"/>
</dbReference>
<proteinExistence type="inferred from homology"/>
<comment type="subcellular location">
    <subcellularLocation>
        <location evidence="1">Cell membrane</location>
        <topology evidence="1">Multi-pass membrane protein</topology>
    </subcellularLocation>
</comment>
<keyword evidence="8" id="KW-0472">Membrane</keyword>
<evidence type="ECO:0000256" key="7">
    <source>
        <dbReference type="ARBA" id="ARBA00023040"/>
    </source>
</evidence>
<keyword evidence="15" id="KW-1185">Reference proteome</keyword>
<evidence type="ECO:0000313" key="14">
    <source>
        <dbReference type="EMBL" id="KAK7802235.1"/>
    </source>
</evidence>
<dbReference type="Pfam" id="PF00078">
    <property type="entry name" value="RVT_1"/>
    <property type="match status" value="1"/>
</dbReference>
<evidence type="ECO:0000259" key="13">
    <source>
        <dbReference type="PROSITE" id="PS50878"/>
    </source>
</evidence>
<accession>A0AAW0HL23</accession>
<evidence type="ECO:0000256" key="6">
    <source>
        <dbReference type="ARBA" id="ARBA00022989"/>
    </source>
</evidence>
<keyword evidence="5" id="KW-0812">Transmembrane</keyword>
<dbReference type="PANTHER" id="PTHR19446">
    <property type="entry name" value="REVERSE TRANSCRIPTASES"/>
    <property type="match status" value="1"/>
</dbReference>
<feature type="compositionally biased region" description="Low complexity" evidence="12">
    <location>
        <begin position="7"/>
        <end position="16"/>
    </location>
</feature>
<keyword evidence="9" id="KW-0675">Receptor</keyword>
<evidence type="ECO:0000256" key="8">
    <source>
        <dbReference type="ARBA" id="ARBA00023136"/>
    </source>
</evidence>
<evidence type="ECO:0000256" key="9">
    <source>
        <dbReference type="ARBA" id="ARBA00023170"/>
    </source>
</evidence>
<gene>
    <name evidence="14" type="ORF">U0070_025447</name>
</gene>
<dbReference type="EC" id="2.7.7.49" evidence="3"/>
<feature type="region of interest" description="Disordered" evidence="12">
    <location>
        <begin position="1"/>
        <end position="29"/>
    </location>
</feature>
<dbReference type="Proteomes" id="UP001488838">
    <property type="component" value="Unassembled WGS sequence"/>
</dbReference>
<dbReference type="InterPro" id="IPR043502">
    <property type="entry name" value="DNA/RNA_pol_sf"/>
</dbReference>
<evidence type="ECO:0000256" key="2">
    <source>
        <dbReference type="ARBA" id="ARBA00010663"/>
    </source>
</evidence>
<protein>
    <recommendedName>
        <fullName evidence="3">RNA-directed DNA polymerase</fullName>
        <ecNumber evidence="3">2.7.7.49</ecNumber>
    </recommendedName>
</protein>
<name>A0AAW0HL23_MYOGA</name>
<evidence type="ECO:0000256" key="1">
    <source>
        <dbReference type="ARBA" id="ARBA00004651"/>
    </source>
</evidence>
<keyword evidence="7" id="KW-0297">G-protein coupled receptor</keyword>
<dbReference type="AlphaFoldDB" id="A0AAW0HL23"/>
<dbReference type="GO" id="GO:0003964">
    <property type="term" value="F:RNA-directed DNA polymerase activity"/>
    <property type="evidence" value="ECO:0007669"/>
    <property type="project" value="UniProtKB-EC"/>
</dbReference>
<sequence>MGRRQGKNSSNNLKNNMKTPDPSDLMTEGLERPIPEEVENSVIMKVIESLKQGMNNSLKEIEDKYNKKMEEMSKEMEDKYNKKVEGMSKFVNDTLGNQEKAIKQVMESVQELKTEMEAVRKTQSEGRLDMENLETEESLPNSFYEATVTLIPKPHKDTTRKENYRPISLMKIDAKILNKILANRIQEHIRKIIHYDQVGFIPEMQGWFNIRKSINVIHHINKLKEKNHMIISLDAEKAFDQIQHPFMIKVLERLGIQGSHLNIIKAIYSKPTANIKLNGEKLKAFPLKSGTRQGCPLSPYLFNIVLEVLAITIRQHKEIKGIRIGKDEVKLSLFADNMIVYISDPKNSTKELLQLINTFSNVAGYKINSKKSVALLYTKDKEAEREIRETSPFTIATNSIKYLGVTLTKEVKDLFDKNFKSLKKEIEEDTRKWKDLPCSWIGRINIVKMAILPKVIYRFNAIPIKIPSNFFTDLEKTIIKFIWQNKKPRIAKTILYNKGTSGGITIPDFKLYYRATVLKTAWYWHNNREIDLWNRIEDPDINPQTYEHLIFDKGAKGIQWKKESIFNKWCWHNWMSTCRRMKVDPYLSPCTKLRSKWIKDINISPSTLNLIEEKVGSSLQDIGTGGLFLSRTPAAQTIRETMNKWDLLKLRSFSKAKDTVSKTKRLPSDWEKIFTNPSSDKGALEYFKPSSAGSMNEGKISSVFCTNVVPMMNPLIYSLRNKDIKVALMKSLNRGQSGSPALWEVLVPPPSLQVQEGEHPNRLDPKNPVYAEETSPSVIVNGFSERLQASHIQKIRPHSENLVESHARSVTVHLALVNSH</sequence>
<keyword evidence="10" id="KW-0807">Transducer</keyword>
<evidence type="ECO:0000256" key="10">
    <source>
        <dbReference type="ARBA" id="ARBA00023224"/>
    </source>
</evidence>
<dbReference type="Gene3D" id="1.10.1220.70">
    <property type="match status" value="1"/>
</dbReference>
<evidence type="ECO:0000256" key="11">
    <source>
        <dbReference type="SAM" id="Coils"/>
    </source>
</evidence>
<keyword evidence="4" id="KW-1003">Cell membrane</keyword>
<evidence type="ECO:0000256" key="4">
    <source>
        <dbReference type="ARBA" id="ARBA00022475"/>
    </source>
</evidence>
<feature type="coiled-coil region" evidence="11">
    <location>
        <begin position="44"/>
        <end position="122"/>
    </location>
</feature>
<dbReference type="GO" id="GO:0004930">
    <property type="term" value="F:G protein-coupled receptor activity"/>
    <property type="evidence" value="ECO:0007669"/>
    <property type="project" value="UniProtKB-KW"/>
</dbReference>
<evidence type="ECO:0000256" key="12">
    <source>
        <dbReference type="SAM" id="MobiDB-lite"/>
    </source>
</evidence>
<evidence type="ECO:0000256" key="5">
    <source>
        <dbReference type="ARBA" id="ARBA00022692"/>
    </source>
</evidence>
<dbReference type="EMBL" id="JBBHLL010000471">
    <property type="protein sequence ID" value="KAK7802235.1"/>
    <property type="molecule type" value="Genomic_DNA"/>
</dbReference>
<evidence type="ECO:0000256" key="3">
    <source>
        <dbReference type="ARBA" id="ARBA00012493"/>
    </source>
</evidence>
<keyword evidence="11" id="KW-0175">Coiled coil</keyword>
<dbReference type="SUPFAM" id="SSF81321">
    <property type="entry name" value="Family A G protein-coupled receptor-like"/>
    <property type="match status" value="1"/>
</dbReference>
<organism evidence="14 15">
    <name type="scientific">Myodes glareolus</name>
    <name type="common">Bank vole</name>
    <name type="synonym">Clethrionomys glareolus</name>
    <dbReference type="NCBI Taxonomy" id="447135"/>
    <lineage>
        <taxon>Eukaryota</taxon>
        <taxon>Metazoa</taxon>
        <taxon>Chordata</taxon>
        <taxon>Craniata</taxon>
        <taxon>Vertebrata</taxon>
        <taxon>Euteleostomi</taxon>
        <taxon>Mammalia</taxon>
        <taxon>Eutheria</taxon>
        <taxon>Euarchontoglires</taxon>
        <taxon>Glires</taxon>
        <taxon>Rodentia</taxon>
        <taxon>Myomorpha</taxon>
        <taxon>Muroidea</taxon>
        <taxon>Cricetidae</taxon>
        <taxon>Arvicolinae</taxon>
        <taxon>Myodes</taxon>
    </lineage>
</organism>
<feature type="domain" description="Reverse transcriptase" evidence="13">
    <location>
        <begin position="132"/>
        <end position="407"/>
    </location>
</feature>
<reference evidence="14 15" key="1">
    <citation type="journal article" date="2023" name="bioRxiv">
        <title>Conserved and derived expression patterns and positive selection on dental genes reveal complex evolutionary context of ever-growing rodent molars.</title>
        <authorList>
            <person name="Calamari Z.T."/>
            <person name="Song A."/>
            <person name="Cohen E."/>
            <person name="Akter M."/>
            <person name="Roy R.D."/>
            <person name="Hallikas O."/>
            <person name="Christensen M.M."/>
            <person name="Li P."/>
            <person name="Marangoni P."/>
            <person name="Jernvall J."/>
            <person name="Klein O.D."/>
        </authorList>
    </citation>
    <scope>NUCLEOTIDE SEQUENCE [LARGE SCALE GENOMIC DNA]</scope>
    <source>
        <strain evidence="14">V071</strain>
    </source>
</reference>
<evidence type="ECO:0000313" key="15">
    <source>
        <dbReference type="Proteomes" id="UP001488838"/>
    </source>
</evidence>
<dbReference type="GO" id="GO:0005886">
    <property type="term" value="C:plasma membrane"/>
    <property type="evidence" value="ECO:0007669"/>
    <property type="project" value="UniProtKB-SubCell"/>
</dbReference>
<dbReference type="PROSITE" id="PS50878">
    <property type="entry name" value="RT_POL"/>
    <property type="match status" value="1"/>
</dbReference>
<dbReference type="CDD" id="cd01650">
    <property type="entry name" value="RT_nLTR_like"/>
    <property type="match status" value="1"/>
</dbReference>
<dbReference type="FunFam" id="1.10.1220.70:FF:000001">
    <property type="entry name" value="Olfactory receptor"/>
    <property type="match status" value="1"/>
</dbReference>
<dbReference type="InterPro" id="IPR000477">
    <property type="entry name" value="RT_dom"/>
</dbReference>
<comment type="similarity">
    <text evidence="2">Belongs to the G-protein coupled receptor 1 family.</text>
</comment>